<dbReference type="EMBL" id="MN739887">
    <property type="protein sequence ID" value="QHT76032.1"/>
    <property type="molecule type" value="Genomic_DNA"/>
</dbReference>
<dbReference type="AlphaFoldDB" id="A0A6C0H630"/>
<protein>
    <submittedName>
        <fullName evidence="1">Uncharacterized protein</fullName>
    </submittedName>
</protein>
<organism evidence="1">
    <name type="scientific">viral metagenome</name>
    <dbReference type="NCBI Taxonomy" id="1070528"/>
    <lineage>
        <taxon>unclassified sequences</taxon>
        <taxon>metagenomes</taxon>
        <taxon>organismal metagenomes</taxon>
    </lineage>
</organism>
<accession>A0A6C0H630</accession>
<name>A0A6C0H630_9ZZZZ</name>
<sequence>MSKLYFAPSASLNNLNYVQKIRLNYTCQCIKNRVNNIKTSYKDPSETKSQRISRLSQQNEGIIQFGNGIYPIQLNIFNRIEGQSGGSGRALKNKF</sequence>
<proteinExistence type="predicted"/>
<reference evidence="1" key="1">
    <citation type="journal article" date="2020" name="Nature">
        <title>Giant virus diversity and host interactions through global metagenomics.</title>
        <authorList>
            <person name="Schulz F."/>
            <person name="Roux S."/>
            <person name="Paez-Espino D."/>
            <person name="Jungbluth S."/>
            <person name="Walsh D.A."/>
            <person name="Denef V.J."/>
            <person name="McMahon K.D."/>
            <person name="Konstantinidis K.T."/>
            <person name="Eloe-Fadrosh E.A."/>
            <person name="Kyrpides N.C."/>
            <person name="Woyke T."/>
        </authorList>
    </citation>
    <scope>NUCLEOTIDE SEQUENCE</scope>
    <source>
        <strain evidence="1">GVMAG-M-3300023179-71</strain>
    </source>
</reference>
<evidence type="ECO:0000313" key="1">
    <source>
        <dbReference type="EMBL" id="QHT76032.1"/>
    </source>
</evidence>